<comment type="caution">
    <text evidence="2">The sequence shown here is derived from an EMBL/GenBank/DDBJ whole genome shotgun (WGS) entry which is preliminary data.</text>
</comment>
<protein>
    <submittedName>
        <fullName evidence="2">Cytochrome P450</fullName>
    </submittedName>
</protein>
<dbReference type="Gene3D" id="1.10.630.10">
    <property type="entry name" value="Cytochrome P450"/>
    <property type="match status" value="1"/>
</dbReference>
<dbReference type="InterPro" id="IPR036396">
    <property type="entry name" value="Cyt_P450_sf"/>
</dbReference>
<name>A0ABW0ZXA4_9ACTN</name>
<sequence>MKDEPAFPIFCAAHELDSWDERRPQAAFTELAGSGCPVRRDGTLVVAARQEVADFLRHPAVRATDGVHFNLGGKRPLIPLDLDGDVHRKYRRLLDPLFTPKRVARLEPVIRARTNELIDAFADEGSADLMPALCGPLPTHLFIDLLGLPTADLPVFLRFKEAVVRPQGATEEEQQAGMRAAGDRMYAYLEAVLAERRAQPPRDDLIGGFLTTEHDGRRLTDQEIIDVCYLLVIAGLDTVTSALSCLLAWFAEHPAERRRVVADPGLLPRVVEELMRFESPVPLAHRWVTEDIEVGGRSFPAGSKVEVVWAAANADPAAFPDPLTVDFARPRNAHVGFAAGPHRCLGSNLARLELRLAIEEFHRRVPDYEITPGDRVVYTNHGVRGAIRLPITFPVR</sequence>
<dbReference type="EMBL" id="JBHSON010000026">
    <property type="protein sequence ID" value="MFC5747940.1"/>
    <property type="molecule type" value="Genomic_DNA"/>
</dbReference>
<dbReference type="InterPro" id="IPR002397">
    <property type="entry name" value="Cyt_P450_B"/>
</dbReference>
<dbReference type="Proteomes" id="UP001596074">
    <property type="component" value="Unassembled WGS sequence"/>
</dbReference>
<dbReference type="RefSeq" id="WP_378283570.1">
    <property type="nucleotide sequence ID" value="NZ_JBHSON010000026.1"/>
</dbReference>
<dbReference type="PANTHER" id="PTHR46696">
    <property type="entry name" value="P450, PUTATIVE (EUROFUNG)-RELATED"/>
    <property type="match status" value="1"/>
</dbReference>
<dbReference type="SUPFAM" id="SSF48264">
    <property type="entry name" value="Cytochrome P450"/>
    <property type="match status" value="1"/>
</dbReference>
<gene>
    <name evidence="2" type="ORF">ACFPZN_20110</name>
</gene>
<dbReference type="InterPro" id="IPR001128">
    <property type="entry name" value="Cyt_P450"/>
</dbReference>
<dbReference type="PRINTS" id="PR00385">
    <property type="entry name" value="P450"/>
</dbReference>
<dbReference type="PRINTS" id="PR00359">
    <property type="entry name" value="BP450"/>
</dbReference>
<proteinExistence type="inferred from homology"/>
<evidence type="ECO:0000313" key="2">
    <source>
        <dbReference type="EMBL" id="MFC5747940.1"/>
    </source>
</evidence>
<evidence type="ECO:0000313" key="3">
    <source>
        <dbReference type="Proteomes" id="UP001596074"/>
    </source>
</evidence>
<dbReference type="Pfam" id="PF00067">
    <property type="entry name" value="p450"/>
    <property type="match status" value="1"/>
</dbReference>
<accession>A0ABW0ZXA4</accession>
<organism evidence="2 3">
    <name type="scientific">Actinomadura rugatobispora</name>
    <dbReference type="NCBI Taxonomy" id="1994"/>
    <lineage>
        <taxon>Bacteria</taxon>
        <taxon>Bacillati</taxon>
        <taxon>Actinomycetota</taxon>
        <taxon>Actinomycetes</taxon>
        <taxon>Streptosporangiales</taxon>
        <taxon>Thermomonosporaceae</taxon>
        <taxon>Actinomadura</taxon>
    </lineage>
</organism>
<comment type="similarity">
    <text evidence="1">Belongs to the cytochrome P450 family.</text>
</comment>
<evidence type="ECO:0000256" key="1">
    <source>
        <dbReference type="ARBA" id="ARBA00010617"/>
    </source>
</evidence>
<reference evidence="3" key="1">
    <citation type="journal article" date="2019" name="Int. J. Syst. Evol. Microbiol.">
        <title>The Global Catalogue of Microorganisms (GCM) 10K type strain sequencing project: providing services to taxonomists for standard genome sequencing and annotation.</title>
        <authorList>
            <consortium name="The Broad Institute Genomics Platform"/>
            <consortium name="The Broad Institute Genome Sequencing Center for Infectious Disease"/>
            <person name="Wu L."/>
            <person name="Ma J."/>
        </authorList>
    </citation>
    <scope>NUCLEOTIDE SEQUENCE [LARGE SCALE GENOMIC DNA]</scope>
    <source>
        <strain evidence="3">KCTC 42087</strain>
    </source>
</reference>
<dbReference type="PANTHER" id="PTHR46696:SF6">
    <property type="entry name" value="P450, PUTATIVE (EUROFUNG)-RELATED"/>
    <property type="match status" value="1"/>
</dbReference>
<keyword evidence="3" id="KW-1185">Reference proteome</keyword>